<dbReference type="Pfam" id="PF12698">
    <property type="entry name" value="ABC2_membrane_3"/>
    <property type="match status" value="1"/>
</dbReference>
<name>A0ABW9XXS8_9BACL</name>
<protein>
    <submittedName>
        <fullName evidence="8">ABC transporter permease</fullName>
    </submittedName>
</protein>
<gene>
    <name evidence="8" type="ORF">GT019_25910</name>
</gene>
<dbReference type="EMBL" id="JAAAMV010000026">
    <property type="protein sequence ID" value="NBD27321.1"/>
    <property type="molecule type" value="Genomic_DNA"/>
</dbReference>
<evidence type="ECO:0000256" key="5">
    <source>
        <dbReference type="ARBA" id="ARBA00023136"/>
    </source>
</evidence>
<evidence type="ECO:0000256" key="4">
    <source>
        <dbReference type="ARBA" id="ARBA00022989"/>
    </source>
</evidence>
<feature type="transmembrane region" description="Helical" evidence="6">
    <location>
        <begin position="229"/>
        <end position="251"/>
    </location>
</feature>
<evidence type="ECO:0000256" key="1">
    <source>
        <dbReference type="ARBA" id="ARBA00004651"/>
    </source>
</evidence>
<dbReference type="RefSeq" id="WP_161746343.1">
    <property type="nucleotide sequence ID" value="NZ_JAAAMV010000026.1"/>
</dbReference>
<keyword evidence="2" id="KW-1003">Cell membrane</keyword>
<keyword evidence="9" id="KW-1185">Reference proteome</keyword>
<evidence type="ECO:0000313" key="9">
    <source>
        <dbReference type="Proteomes" id="UP000665561"/>
    </source>
</evidence>
<feature type="domain" description="ABC-2 type transporter transmembrane" evidence="7">
    <location>
        <begin position="19"/>
        <end position="361"/>
    </location>
</feature>
<keyword evidence="5 6" id="KW-0472">Membrane</keyword>
<evidence type="ECO:0000313" key="8">
    <source>
        <dbReference type="EMBL" id="NBD27321.1"/>
    </source>
</evidence>
<feature type="transmembrane region" description="Helical" evidence="6">
    <location>
        <begin position="335"/>
        <end position="360"/>
    </location>
</feature>
<keyword evidence="4 6" id="KW-1133">Transmembrane helix</keyword>
<sequence length="372" mass="40013">MITWLITVKEIKQHFRDFRTFIFLLGFPIVLMLILGITLTNAFSSEMQLNDIKVLVRDSSSAGLSEAFKAFEKELGATGIAFEQLKPGEDGRKAIEDNRYTAYVEVSDAGMSQYGSSRSAIESNIVQGMLSTFADKYNAAAAVTRDGDPSKAELVFANAGSGDYVKELSIAADRSPGSMDYYAMAMTVMVGLWGAMSVGGLIRSEIVRGTGIRLLSAPIRRGEIYVGKVLGNVVANTLCILAIVFFSKWVFNAYWGAHLPVVFAVLVSEVIMATSFGIAANELVKGGGGRALVMLVVQLTSFIGGAYFPVDDSGVMGLVSWLSPIRWGNEALTNIVYGCNLAAAWPAIGLYLGAALLLLLATASMRRNKEGF</sequence>
<dbReference type="PANTHER" id="PTHR30294">
    <property type="entry name" value="MEMBRANE COMPONENT OF ABC TRANSPORTER YHHJ-RELATED"/>
    <property type="match status" value="1"/>
</dbReference>
<evidence type="ECO:0000259" key="7">
    <source>
        <dbReference type="Pfam" id="PF12698"/>
    </source>
</evidence>
<evidence type="ECO:0000256" key="6">
    <source>
        <dbReference type="SAM" id="Phobius"/>
    </source>
</evidence>
<comment type="caution">
    <text evidence="8">The sequence shown here is derived from an EMBL/GenBank/DDBJ whole genome shotgun (WGS) entry which is preliminary data.</text>
</comment>
<reference evidence="8 9" key="1">
    <citation type="submission" date="2020-01" db="EMBL/GenBank/DDBJ databases">
        <title>Paenibacillus soybeanensis sp. nov. isolated from the nodules of soybean (Glycine max(L.) Merr).</title>
        <authorList>
            <person name="Wang H."/>
        </authorList>
    </citation>
    <scope>NUCLEOTIDE SEQUENCE [LARGE SCALE GENOMIC DNA]</scope>
    <source>
        <strain evidence="8 9">T1</strain>
    </source>
</reference>
<dbReference type="InterPro" id="IPR051449">
    <property type="entry name" value="ABC-2_transporter_component"/>
</dbReference>
<evidence type="ECO:0000256" key="2">
    <source>
        <dbReference type="ARBA" id="ARBA00022475"/>
    </source>
</evidence>
<dbReference type="Proteomes" id="UP000665561">
    <property type="component" value="Unassembled WGS sequence"/>
</dbReference>
<proteinExistence type="predicted"/>
<feature type="transmembrane region" description="Helical" evidence="6">
    <location>
        <begin position="257"/>
        <end position="279"/>
    </location>
</feature>
<dbReference type="PANTHER" id="PTHR30294:SF48">
    <property type="entry name" value="LINEARMYCIN RESISTANCE PERMEASE PROTEIN LNRM"/>
    <property type="match status" value="1"/>
</dbReference>
<evidence type="ECO:0000256" key="3">
    <source>
        <dbReference type="ARBA" id="ARBA00022692"/>
    </source>
</evidence>
<dbReference type="InterPro" id="IPR013525">
    <property type="entry name" value="ABC2_TM"/>
</dbReference>
<feature type="transmembrane region" description="Helical" evidence="6">
    <location>
        <begin position="291"/>
        <end position="310"/>
    </location>
</feature>
<organism evidence="8 9">
    <name type="scientific">Paenibacillus glycinis</name>
    <dbReference type="NCBI Taxonomy" id="2697035"/>
    <lineage>
        <taxon>Bacteria</taxon>
        <taxon>Bacillati</taxon>
        <taxon>Bacillota</taxon>
        <taxon>Bacilli</taxon>
        <taxon>Bacillales</taxon>
        <taxon>Paenibacillaceae</taxon>
        <taxon>Paenibacillus</taxon>
    </lineage>
</organism>
<keyword evidence="3 6" id="KW-0812">Transmembrane</keyword>
<feature type="transmembrane region" description="Helical" evidence="6">
    <location>
        <begin position="21"/>
        <end position="43"/>
    </location>
</feature>
<accession>A0ABW9XXS8</accession>
<comment type="subcellular location">
    <subcellularLocation>
        <location evidence="1">Cell membrane</location>
        <topology evidence="1">Multi-pass membrane protein</topology>
    </subcellularLocation>
</comment>
<feature type="transmembrane region" description="Helical" evidence="6">
    <location>
        <begin position="181"/>
        <end position="202"/>
    </location>
</feature>